<reference evidence="2" key="1">
    <citation type="submission" date="2018-06" db="EMBL/GenBank/DDBJ databases">
        <authorList>
            <person name="Khan S.A."/>
        </authorList>
    </citation>
    <scope>NUCLEOTIDE SEQUENCE [LARGE SCALE GENOMIC DNA]</scope>
    <source>
        <strain evidence="2">DB-1506</strain>
    </source>
</reference>
<dbReference type="EMBL" id="QLIX01000012">
    <property type="protein sequence ID" value="RAI58046.1"/>
    <property type="molecule type" value="Genomic_DNA"/>
</dbReference>
<gene>
    <name evidence="1" type="ORF">DOO78_16325</name>
</gene>
<keyword evidence="2" id="KW-1185">Reference proteome</keyword>
<dbReference type="OrthoDB" id="8222794at2"/>
<evidence type="ECO:0000313" key="1">
    <source>
        <dbReference type="EMBL" id="RAI58046.1"/>
    </source>
</evidence>
<evidence type="ECO:0000313" key="2">
    <source>
        <dbReference type="Proteomes" id="UP000249065"/>
    </source>
</evidence>
<comment type="caution">
    <text evidence="1">The sequence shown here is derived from an EMBL/GenBank/DDBJ whole genome shotgun (WGS) entry which is preliminary data.</text>
</comment>
<accession>A0A327M6W6</accession>
<organism evidence="1 2">
    <name type="scientific">Roseicella frigidaeris</name>
    <dbReference type="NCBI Taxonomy" id="2230885"/>
    <lineage>
        <taxon>Bacteria</taxon>
        <taxon>Pseudomonadati</taxon>
        <taxon>Pseudomonadota</taxon>
        <taxon>Alphaproteobacteria</taxon>
        <taxon>Acetobacterales</taxon>
        <taxon>Roseomonadaceae</taxon>
        <taxon>Roseicella</taxon>
    </lineage>
</organism>
<protein>
    <submittedName>
        <fullName evidence="1">Uncharacterized protein</fullName>
    </submittedName>
</protein>
<name>A0A327M6W6_9PROT</name>
<dbReference type="AlphaFoldDB" id="A0A327M6W6"/>
<dbReference type="RefSeq" id="WP_111470927.1">
    <property type="nucleotide sequence ID" value="NZ_QLIX01000012.1"/>
</dbReference>
<sequence length="231" mass="25524">MNVVGGRIVRKPCYGLAEICERWGVTELDVANFVAANELTLSVVVAGLAVEKGSIEDVNDRDWCHIPDERSYLSGAADLHQSQAWATLMNGSETISSFKAEPGRYISIEARGDDAGTIVVSRERLVVRHAERLRFEAEQEVGVATASSTAAVVAPPPAARGAAPRYDWDAFWAEALVSMFQDGPPATLAEYVRRMETWFADRGEHPDSSTIKKKLSQPWRRIAPQLERRRA</sequence>
<proteinExistence type="predicted"/>
<dbReference type="Proteomes" id="UP000249065">
    <property type="component" value="Unassembled WGS sequence"/>
</dbReference>